<dbReference type="Gene3D" id="2.150.10.10">
    <property type="entry name" value="Serralysin-like metalloprotease, C-terminal"/>
    <property type="match status" value="6"/>
</dbReference>
<dbReference type="SMART" id="SM00112">
    <property type="entry name" value="CA"/>
    <property type="match status" value="2"/>
</dbReference>
<dbReference type="PANTHER" id="PTHR38340:SF1">
    <property type="entry name" value="S-LAYER PROTEIN"/>
    <property type="match status" value="1"/>
</dbReference>
<accession>A0ABT6CPI5</accession>
<name>A0ABT6CPI5_9SPHN</name>
<reference evidence="4 5" key="1">
    <citation type="submission" date="2023-03" db="EMBL/GenBank/DDBJ databases">
        <title>Novosphingobium cyanobacteriorum sp. nov., isolated from a eutrophic reservoir during the Microcystis bloom period.</title>
        <authorList>
            <person name="Kang M."/>
            <person name="Le V."/>
            <person name="Ko S.-R."/>
            <person name="Lee S.-A."/>
            <person name="Ahn C.-Y."/>
        </authorList>
    </citation>
    <scope>NUCLEOTIDE SEQUENCE [LARGE SCALE GENOMIC DNA]</scope>
    <source>
        <strain evidence="4 5">HBC54</strain>
    </source>
</reference>
<feature type="domain" description="Cadherin" evidence="3">
    <location>
        <begin position="800"/>
        <end position="890"/>
    </location>
</feature>
<dbReference type="InterPro" id="IPR050557">
    <property type="entry name" value="RTX_toxin/Mannuronan_C5-epim"/>
</dbReference>
<feature type="domain" description="Cadherin" evidence="3">
    <location>
        <begin position="890"/>
        <end position="998"/>
    </location>
</feature>
<organism evidence="4 5">
    <name type="scientific">Novosphingobium cyanobacteriorum</name>
    <dbReference type="NCBI Taxonomy" id="3024215"/>
    <lineage>
        <taxon>Bacteria</taxon>
        <taxon>Pseudomonadati</taxon>
        <taxon>Pseudomonadota</taxon>
        <taxon>Alphaproteobacteria</taxon>
        <taxon>Sphingomonadales</taxon>
        <taxon>Sphingomonadaceae</taxon>
        <taxon>Novosphingobium</taxon>
    </lineage>
</organism>
<comment type="subcellular location">
    <subcellularLocation>
        <location evidence="1">Secreted</location>
    </subcellularLocation>
</comment>
<keyword evidence="2" id="KW-0964">Secreted</keyword>
<dbReference type="InterPro" id="IPR001343">
    <property type="entry name" value="Hemolysn_Ca-bd"/>
</dbReference>
<comment type="caution">
    <text evidence="4">The sequence shown here is derived from an EMBL/GenBank/DDBJ whole genome shotgun (WGS) entry which is preliminary data.</text>
</comment>
<dbReference type="PROSITE" id="PS50268">
    <property type="entry name" value="CADHERIN_2"/>
    <property type="match status" value="2"/>
</dbReference>
<protein>
    <recommendedName>
        <fullName evidence="3">Cadherin domain-containing protein</fullName>
    </recommendedName>
</protein>
<sequence length="1375" mass="142238">MTDVLQLQAGANESDIAHALALLPNGGTLILPENETIQIVDGLKIDVTNRDINLVLNGSTLVQAGNSSVITASGSITNTQSVGLDISGDNAKITFSGNISNLKVGDWIKVVSDDVLPFDNRNTAEPTRLGQAMQIVAINGNTVEVAGKPLYADQYVTNVRAGEISSGQIKISDGTVMGDQSHIDWNSDLINIRNAIAPEISHVTVRDGNSMGMNFVNTVNALVQDSAAINLLDDIPLGHYGYGVHSASSVNTTVIGLYAERVRHATDDNGVVSGINNPNLSAYGADIGLHVKDTVSYYASAFSYSFHSEGRNGLLENVMSFESHGFVGFRGVGHQLINSGSVGDERGFQYMEYGYGDSRDTVVDNTIVREAGRYIYVVSGDPTNNVIKNSSLEYDLRDGNLGTTQLINTIVIRWNGVDDNIFLGSEQGDRLLGGRGVDTINGAGGDDYIWGGDGIDTLTGGAGKDRFVFDHLDSIDIITDFQAGAGGDTLDVSILGARHGWRGDFLAKGYVQFVQSGADTLVKIAPEPGGDLFTIARLQNVSAADLTADNLQMFLSGGSTPTATPVPTGTVPTGSVAYKKGVKIVGTTGNDYIDATHSVPGQPLPTNGADSISTNAGDDFIDGLGGADTINAGAGNDTVVYYQGVAASLQGGSGRDTLVLFNTTDFIDLSQSDQTSGLANVSGFDDVDGRGSTIGLYITGNSANNNLWGGSGDDIIDGGDGNDSIDGGDGNDVLALEGNRDDYAFIRINANTWRVQDLSGNLPFRDYVRNIERVSFEDQTSFIDVLNRPPSDVLLSAQAVQEGLATGTVVGAFTGVDPDVSEINTWTLLDDAGGRFALVGNQLVTTGVFDYENDPNTFTVTVMLTDSDGHNFTKTFDIAIADVNDVAPVINSAATVTVAENETLAQVLTAVDADTTGETLTFSVDPTTGDGALFTIVNGNELRFVNPPDFENVDHAPSYTVSVIVSDGIQSTRQTITVNVSDVKAGDTLLGTSGADIFGYASSLTYDGVDGLDGIDTLKAAVSASGGWISANGAMATLDLNGDGAVDFRAINVEKLVLTGNNVAFQSSLAGTGVTDVSIAGTSAADQFDGSLAGVKLMLSGAFGDDVLIGGSAADILDGGMGNDQMIGGGGDDTYIVDSALDQVTEASGAGFDTVQTALNTYTLGINVEALVFTGSRNFTGKGNALDNLIIGGSGNDRIEGGAGADTMIGGSGGDTYVVDNVNDIVVENANAGNDRVLSTVSYTLSDNVEGLTLTTSMSLSGTGNAIANSIIGNGGANILDGRGGADTLTGGAGNDTFAFQRGEAAGDVVTDFTGAGVAGGDVLRFVGFGADAYLTHDAGSDIYEIHAGAAFGGIVETIQLVGVTNLDSGDYLFV</sequence>
<gene>
    <name evidence="4" type="ORF">POM99_17515</name>
</gene>
<dbReference type="RefSeq" id="WP_277279780.1">
    <property type="nucleotide sequence ID" value="NZ_JAROCY010000019.1"/>
</dbReference>
<dbReference type="PROSITE" id="PS00330">
    <property type="entry name" value="HEMOLYSIN_CALCIUM"/>
    <property type="match status" value="3"/>
</dbReference>
<dbReference type="SUPFAM" id="SSF49313">
    <property type="entry name" value="Cadherin-like"/>
    <property type="match status" value="2"/>
</dbReference>
<dbReference type="InterPro" id="IPR015919">
    <property type="entry name" value="Cadherin-like_sf"/>
</dbReference>
<proteinExistence type="predicted"/>
<dbReference type="InterPro" id="IPR018511">
    <property type="entry name" value="Hemolysin-typ_Ca-bd_CS"/>
</dbReference>
<evidence type="ECO:0000256" key="2">
    <source>
        <dbReference type="ARBA" id="ARBA00022525"/>
    </source>
</evidence>
<dbReference type="InterPro" id="IPR011049">
    <property type="entry name" value="Serralysin-like_metalloprot_C"/>
</dbReference>
<dbReference type="CDD" id="cd11304">
    <property type="entry name" value="Cadherin_repeat"/>
    <property type="match status" value="2"/>
</dbReference>
<dbReference type="EMBL" id="JAROCY010000019">
    <property type="protein sequence ID" value="MDF8335010.1"/>
    <property type="molecule type" value="Genomic_DNA"/>
</dbReference>
<dbReference type="SUPFAM" id="SSF51120">
    <property type="entry name" value="beta-Roll"/>
    <property type="match status" value="5"/>
</dbReference>
<evidence type="ECO:0000259" key="3">
    <source>
        <dbReference type="PROSITE" id="PS50268"/>
    </source>
</evidence>
<dbReference type="Gene3D" id="2.60.40.60">
    <property type="entry name" value="Cadherins"/>
    <property type="match status" value="2"/>
</dbReference>
<evidence type="ECO:0000256" key="1">
    <source>
        <dbReference type="ARBA" id="ARBA00004613"/>
    </source>
</evidence>
<dbReference type="PANTHER" id="PTHR38340">
    <property type="entry name" value="S-LAYER PROTEIN"/>
    <property type="match status" value="1"/>
</dbReference>
<dbReference type="Proteomes" id="UP001222770">
    <property type="component" value="Unassembled WGS sequence"/>
</dbReference>
<evidence type="ECO:0000313" key="5">
    <source>
        <dbReference type="Proteomes" id="UP001222770"/>
    </source>
</evidence>
<dbReference type="Pfam" id="PF00353">
    <property type="entry name" value="HemolysinCabind"/>
    <property type="match status" value="6"/>
</dbReference>
<dbReference type="PRINTS" id="PR00313">
    <property type="entry name" value="CABNDNGRPT"/>
</dbReference>
<dbReference type="InterPro" id="IPR002126">
    <property type="entry name" value="Cadherin-like_dom"/>
</dbReference>
<evidence type="ECO:0000313" key="4">
    <source>
        <dbReference type="EMBL" id="MDF8335010.1"/>
    </source>
</evidence>
<keyword evidence="5" id="KW-1185">Reference proteome</keyword>